<sequence length="443" mass="47160">MKCSYLSSSSTPCWMDKGSNAWMMVAAILAGLATMPGLLLLYSGIARKKWAVNTAFLTLYAFTASLICWVTICHNLAFGSHLLPFWGTPGPVLYTKFLLSRSHHPATHQDLDFPSATMVAFQFGFAANSVAIVSSAVSARITFQAWAVFVPLWLIFSYTVGASSIWSGGFLSRWGVLDFAGGYVVHLSAGVSGAVLAHWVGPRHPVDRARYPPNNVMLVLGGAGLVWMGWIGFAGGSAFLSPQQASLAVVNTNIAAATSLLVWTSLDVLYHGQPSVLGAVQGLMTGLVAISPAAGLVEAWASMCIGLCSGSLPWLTRLCHQKTTAKFCEEVDDTAGAVHTHGIAALIGGLLTGFFAHPRLTALVSSVSGSKGVIFGNFQLVLKQLAAALLVILWNVAVTTLICVVVKRLMKLRMSDDQLRIGDDAVHGEEAYAVWEDGEKTTL</sequence>
<accession>D8RGT5</accession>
<dbReference type="GO" id="GO:0005886">
    <property type="term" value="C:plasma membrane"/>
    <property type="evidence" value="ECO:0000318"/>
    <property type="project" value="GO_Central"/>
</dbReference>
<name>D8RGT5_SELML</name>
<feature type="transmembrane region" description="Helical" evidence="6">
    <location>
        <begin position="385"/>
        <end position="406"/>
    </location>
</feature>
<evidence type="ECO:0000256" key="5">
    <source>
        <dbReference type="ARBA" id="ARBA00023136"/>
    </source>
</evidence>
<dbReference type="NCBIfam" id="TIGR00836">
    <property type="entry name" value="amt"/>
    <property type="match status" value="1"/>
</dbReference>
<reference evidence="8 9" key="1">
    <citation type="journal article" date="2011" name="Science">
        <title>The Selaginella genome identifies genetic changes associated with the evolution of vascular plants.</title>
        <authorList>
            <person name="Banks J.A."/>
            <person name="Nishiyama T."/>
            <person name="Hasebe M."/>
            <person name="Bowman J.L."/>
            <person name="Gribskov M."/>
            <person name="dePamphilis C."/>
            <person name="Albert V.A."/>
            <person name="Aono N."/>
            <person name="Aoyama T."/>
            <person name="Ambrose B.A."/>
            <person name="Ashton N.W."/>
            <person name="Axtell M.J."/>
            <person name="Barker E."/>
            <person name="Barker M.S."/>
            <person name="Bennetzen J.L."/>
            <person name="Bonawitz N.D."/>
            <person name="Chapple C."/>
            <person name="Cheng C."/>
            <person name="Correa L.G."/>
            <person name="Dacre M."/>
            <person name="DeBarry J."/>
            <person name="Dreyer I."/>
            <person name="Elias M."/>
            <person name="Engstrom E.M."/>
            <person name="Estelle M."/>
            <person name="Feng L."/>
            <person name="Finet C."/>
            <person name="Floyd S.K."/>
            <person name="Frommer W.B."/>
            <person name="Fujita T."/>
            <person name="Gramzow L."/>
            <person name="Gutensohn M."/>
            <person name="Harholt J."/>
            <person name="Hattori M."/>
            <person name="Heyl A."/>
            <person name="Hirai T."/>
            <person name="Hiwatashi Y."/>
            <person name="Ishikawa M."/>
            <person name="Iwata M."/>
            <person name="Karol K.G."/>
            <person name="Koehler B."/>
            <person name="Kolukisaoglu U."/>
            <person name="Kubo M."/>
            <person name="Kurata T."/>
            <person name="Lalonde S."/>
            <person name="Li K."/>
            <person name="Li Y."/>
            <person name="Litt A."/>
            <person name="Lyons E."/>
            <person name="Manning G."/>
            <person name="Maruyama T."/>
            <person name="Michael T.P."/>
            <person name="Mikami K."/>
            <person name="Miyazaki S."/>
            <person name="Morinaga S."/>
            <person name="Murata T."/>
            <person name="Mueller-Roeber B."/>
            <person name="Nelson D.R."/>
            <person name="Obara M."/>
            <person name="Oguri Y."/>
            <person name="Olmstead R.G."/>
            <person name="Onodera N."/>
            <person name="Petersen B.L."/>
            <person name="Pils B."/>
            <person name="Prigge M."/>
            <person name="Rensing S.A."/>
            <person name="Riano-Pachon D.M."/>
            <person name="Roberts A.W."/>
            <person name="Sato Y."/>
            <person name="Scheller H.V."/>
            <person name="Schulz B."/>
            <person name="Schulz C."/>
            <person name="Shakirov E.V."/>
            <person name="Shibagaki N."/>
            <person name="Shinohara N."/>
            <person name="Shippen D.E."/>
            <person name="Soerensen I."/>
            <person name="Sotooka R."/>
            <person name="Sugimoto N."/>
            <person name="Sugita M."/>
            <person name="Sumikawa N."/>
            <person name="Tanurdzic M."/>
            <person name="Theissen G."/>
            <person name="Ulvskov P."/>
            <person name="Wakazuki S."/>
            <person name="Weng J.K."/>
            <person name="Willats W.W."/>
            <person name="Wipf D."/>
            <person name="Wolf P.G."/>
            <person name="Yang L."/>
            <person name="Zimmer A.D."/>
            <person name="Zhu Q."/>
            <person name="Mitros T."/>
            <person name="Hellsten U."/>
            <person name="Loque D."/>
            <person name="Otillar R."/>
            <person name="Salamov A."/>
            <person name="Schmutz J."/>
            <person name="Shapiro H."/>
            <person name="Lindquist E."/>
            <person name="Lucas S."/>
            <person name="Rokhsar D."/>
            <person name="Grigoriev I.V."/>
        </authorList>
    </citation>
    <scope>NUCLEOTIDE SEQUENCE [LARGE SCALE GENOMIC DNA]</scope>
</reference>
<keyword evidence="9" id="KW-1185">Reference proteome</keyword>
<feature type="transmembrane region" description="Helical" evidence="6">
    <location>
        <begin position="337"/>
        <end position="356"/>
    </location>
</feature>
<dbReference type="PANTHER" id="PTHR43029">
    <property type="entry name" value="AMMONIUM TRANSPORTER MEP2"/>
    <property type="match status" value="1"/>
</dbReference>
<feature type="transmembrane region" description="Helical" evidence="6">
    <location>
        <begin position="54"/>
        <end position="77"/>
    </location>
</feature>
<evidence type="ECO:0000256" key="4">
    <source>
        <dbReference type="ARBA" id="ARBA00022989"/>
    </source>
</evidence>
<evidence type="ECO:0000256" key="6">
    <source>
        <dbReference type="RuleBase" id="RU362002"/>
    </source>
</evidence>
<dbReference type="STRING" id="88036.D8RGT5"/>
<feature type="domain" description="Ammonium transporter AmtB-like" evidence="7">
    <location>
        <begin position="21"/>
        <end position="432"/>
    </location>
</feature>
<dbReference type="Proteomes" id="UP000001514">
    <property type="component" value="Unassembled WGS sequence"/>
</dbReference>
<dbReference type="eggNOG" id="KOG0682">
    <property type="taxonomic scope" value="Eukaryota"/>
</dbReference>
<dbReference type="AlphaFoldDB" id="D8RGT5"/>
<keyword evidence="5 6" id="KW-0472">Membrane</keyword>
<protein>
    <recommendedName>
        <fullName evidence="6">Ammonium transporter</fullName>
    </recommendedName>
</protein>
<dbReference type="GO" id="GO:0008519">
    <property type="term" value="F:ammonium channel activity"/>
    <property type="evidence" value="ECO:0000318"/>
    <property type="project" value="GO_Central"/>
</dbReference>
<organism evidence="9">
    <name type="scientific">Selaginella moellendorffii</name>
    <name type="common">Spikemoss</name>
    <dbReference type="NCBI Taxonomy" id="88036"/>
    <lineage>
        <taxon>Eukaryota</taxon>
        <taxon>Viridiplantae</taxon>
        <taxon>Streptophyta</taxon>
        <taxon>Embryophyta</taxon>
        <taxon>Tracheophyta</taxon>
        <taxon>Lycopodiopsida</taxon>
        <taxon>Selaginellales</taxon>
        <taxon>Selaginellaceae</taxon>
        <taxon>Selaginella</taxon>
    </lineage>
</organism>
<dbReference type="Gramene" id="EFJ28422">
    <property type="protein sequence ID" value="EFJ28422"/>
    <property type="gene ID" value="SELMODRAFT_93278"/>
</dbReference>
<dbReference type="InterPro" id="IPR029020">
    <property type="entry name" value="Ammonium/urea_transptr"/>
</dbReference>
<gene>
    <name evidence="8" type="ORF">SELMODRAFT_93278</name>
</gene>
<feature type="transmembrane region" description="Helical" evidence="6">
    <location>
        <begin position="119"/>
        <end position="139"/>
    </location>
</feature>
<dbReference type="Pfam" id="PF00909">
    <property type="entry name" value="Ammonium_transp"/>
    <property type="match status" value="1"/>
</dbReference>
<feature type="transmembrane region" description="Helical" evidence="6">
    <location>
        <begin position="213"/>
        <end position="233"/>
    </location>
</feature>
<dbReference type="GO" id="GO:0072488">
    <property type="term" value="P:ammonium transmembrane transport"/>
    <property type="evidence" value="ECO:0000318"/>
    <property type="project" value="GO_Central"/>
</dbReference>
<keyword evidence="6" id="KW-0813">Transport</keyword>
<comment type="subcellular location">
    <subcellularLocation>
        <location evidence="6">Cell membrane</location>
        <topology evidence="6">Multi-pass membrane protein</topology>
    </subcellularLocation>
    <subcellularLocation>
        <location evidence="1">Membrane</location>
        <topology evidence="1">Multi-pass membrane protein</topology>
    </subcellularLocation>
</comment>
<evidence type="ECO:0000256" key="3">
    <source>
        <dbReference type="ARBA" id="ARBA00022692"/>
    </source>
</evidence>
<evidence type="ECO:0000313" key="8">
    <source>
        <dbReference type="EMBL" id="EFJ28422.1"/>
    </source>
</evidence>
<keyword evidence="3 6" id="KW-0812">Transmembrane</keyword>
<evidence type="ECO:0000256" key="2">
    <source>
        <dbReference type="ARBA" id="ARBA00005887"/>
    </source>
</evidence>
<proteinExistence type="inferred from homology"/>
<feature type="transmembrane region" description="Helical" evidence="6">
    <location>
        <begin position="299"/>
        <end position="316"/>
    </location>
</feature>
<feature type="transmembrane region" description="Helical" evidence="6">
    <location>
        <begin position="179"/>
        <end position="201"/>
    </location>
</feature>
<comment type="similarity">
    <text evidence="2 6">Belongs to the ammonia transporter channel (TC 1.A.11.2) family.</text>
</comment>
<dbReference type="KEGG" id="smo:SELMODRAFT_93278"/>
<dbReference type="InterPro" id="IPR001905">
    <property type="entry name" value="Ammonium_transpt"/>
</dbReference>
<dbReference type="HOGENOM" id="CLU_000445_33_4_1"/>
<dbReference type="SUPFAM" id="SSF111352">
    <property type="entry name" value="Ammonium transporter"/>
    <property type="match status" value="1"/>
</dbReference>
<dbReference type="PANTHER" id="PTHR43029:SF38">
    <property type="entry name" value="AMMONIUM TRANSPORTER 2"/>
    <property type="match status" value="1"/>
</dbReference>
<dbReference type="InterPro" id="IPR024041">
    <property type="entry name" value="NH4_transpt_AmtB-like_dom"/>
</dbReference>
<feature type="transmembrane region" description="Helical" evidence="6">
    <location>
        <begin position="146"/>
        <end position="167"/>
    </location>
</feature>
<evidence type="ECO:0000256" key="1">
    <source>
        <dbReference type="ARBA" id="ARBA00004141"/>
    </source>
</evidence>
<keyword evidence="4 6" id="KW-1133">Transmembrane helix</keyword>
<evidence type="ECO:0000313" key="9">
    <source>
        <dbReference type="Proteomes" id="UP000001514"/>
    </source>
</evidence>
<dbReference type="EMBL" id="GL377579">
    <property type="protein sequence ID" value="EFJ28422.1"/>
    <property type="molecule type" value="Genomic_DNA"/>
</dbReference>
<dbReference type="Gene3D" id="1.10.3430.10">
    <property type="entry name" value="Ammonium transporter AmtB like domains"/>
    <property type="match status" value="1"/>
</dbReference>
<dbReference type="InParanoid" id="D8RGT5"/>
<keyword evidence="6" id="KW-0924">Ammonia transport</keyword>
<comment type="caution">
    <text evidence="6">Lacks conserved residue(s) required for the propagation of feature annotation.</text>
</comment>
<evidence type="ECO:0000259" key="7">
    <source>
        <dbReference type="Pfam" id="PF00909"/>
    </source>
</evidence>
<feature type="transmembrane region" description="Helical" evidence="6">
    <location>
        <begin position="20"/>
        <end position="42"/>
    </location>
</feature>